<dbReference type="Gene3D" id="3.40.50.2000">
    <property type="entry name" value="Glycogen Phosphorylase B"/>
    <property type="match status" value="1"/>
</dbReference>
<comment type="caution">
    <text evidence="2">The sequence shown here is derived from an EMBL/GenBank/DDBJ whole genome shotgun (WGS) entry which is preliminary data.</text>
</comment>
<organism evidence="2 3">
    <name type="scientific">Hibiscus trionum</name>
    <name type="common">Flower of an hour</name>
    <dbReference type="NCBI Taxonomy" id="183268"/>
    <lineage>
        <taxon>Eukaryota</taxon>
        <taxon>Viridiplantae</taxon>
        <taxon>Streptophyta</taxon>
        <taxon>Embryophyta</taxon>
        <taxon>Tracheophyta</taxon>
        <taxon>Spermatophyta</taxon>
        <taxon>Magnoliopsida</taxon>
        <taxon>eudicotyledons</taxon>
        <taxon>Gunneridae</taxon>
        <taxon>Pentapetalae</taxon>
        <taxon>rosids</taxon>
        <taxon>malvids</taxon>
        <taxon>Malvales</taxon>
        <taxon>Malvaceae</taxon>
        <taxon>Malvoideae</taxon>
        <taxon>Hibiscus</taxon>
    </lineage>
</organism>
<dbReference type="SUPFAM" id="SSF53756">
    <property type="entry name" value="UDP-Glycosyltransferase/glycogen phosphorylase"/>
    <property type="match status" value="1"/>
</dbReference>
<accession>A0A9W7HI33</accession>
<name>A0A9W7HI33_HIBTR</name>
<dbReference type="Proteomes" id="UP001165190">
    <property type="component" value="Unassembled WGS sequence"/>
</dbReference>
<comment type="similarity">
    <text evidence="1">Belongs to the UDP-glycosyltransferase family.</text>
</comment>
<evidence type="ECO:0000313" key="2">
    <source>
        <dbReference type="EMBL" id="GMI77292.1"/>
    </source>
</evidence>
<dbReference type="GO" id="GO:0035251">
    <property type="term" value="F:UDP-glucosyltransferase activity"/>
    <property type="evidence" value="ECO:0007669"/>
    <property type="project" value="InterPro"/>
</dbReference>
<dbReference type="AlphaFoldDB" id="A0A9W7HI33"/>
<gene>
    <name evidence="2" type="ORF">HRI_001398500</name>
</gene>
<dbReference type="OrthoDB" id="5835829at2759"/>
<dbReference type="InterPro" id="IPR050481">
    <property type="entry name" value="UDP-glycosyltransf_plant"/>
</dbReference>
<evidence type="ECO:0000313" key="3">
    <source>
        <dbReference type="Proteomes" id="UP001165190"/>
    </source>
</evidence>
<protein>
    <submittedName>
        <fullName evidence="2">Uncharacterized protein</fullName>
    </submittedName>
</protein>
<evidence type="ECO:0000256" key="1">
    <source>
        <dbReference type="ARBA" id="ARBA00009995"/>
    </source>
</evidence>
<dbReference type="PANTHER" id="PTHR48048:SF45">
    <property type="entry name" value="GLYCOSYLTRANSFERASE"/>
    <property type="match status" value="1"/>
</dbReference>
<reference evidence="2" key="1">
    <citation type="submission" date="2023-05" db="EMBL/GenBank/DDBJ databases">
        <title>Genome and transcriptome analyses reveal genes involved in the formation of fine ridges on petal epidermal cells in Hibiscus trionum.</title>
        <authorList>
            <person name="Koshimizu S."/>
            <person name="Masuda S."/>
            <person name="Ishii T."/>
            <person name="Shirasu K."/>
            <person name="Hoshino A."/>
            <person name="Arita M."/>
        </authorList>
    </citation>
    <scope>NUCLEOTIDE SEQUENCE</scope>
    <source>
        <strain evidence="2">Hamamatsu line</strain>
    </source>
</reference>
<proteinExistence type="inferred from homology"/>
<dbReference type="PANTHER" id="PTHR48048">
    <property type="entry name" value="GLYCOSYLTRANSFERASE"/>
    <property type="match status" value="1"/>
</dbReference>
<sequence length="98" mass="10536">MTKKAGLVFIPTPGIGHLVSTVQLAKLLLHLDSNLSISVLIMKPSYDSKITSYIDSLAADTTSTTASRIKFINLPQAFSGDINNFMSTLVQTQGPLVK</sequence>
<dbReference type="EMBL" id="BSYR01000013">
    <property type="protein sequence ID" value="GMI77292.1"/>
    <property type="molecule type" value="Genomic_DNA"/>
</dbReference>
<keyword evidence="3" id="KW-1185">Reference proteome</keyword>